<proteinExistence type="predicted"/>
<dbReference type="PIRSF" id="PIRSF004553">
    <property type="entry name" value="CHP00095"/>
    <property type="match status" value="1"/>
</dbReference>
<dbReference type="SUPFAM" id="SSF53335">
    <property type="entry name" value="S-adenosyl-L-methionine-dependent methyltransferases"/>
    <property type="match status" value="1"/>
</dbReference>
<dbReference type="Pfam" id="PF03602">
    <property type="entry name" value="Cons_hypoth95"/>
    <property type="match status" value="1"/>
</dbReference>
<dbReference type="InterPro" id="IPR004398">
    <property type="entry name" value="RNA_MeTrfase_RsmD"/>
</dbReference>
<reference evidence="3" key="1">
    <citation type="submission" date="2018-06" db="EMBL/GenBank/DDBJ databases">
        <authorList>
            <person name="Zhirakovskaya E."/>
        </authorList>
    </citation>
    <scope>NUCLEOTIDE SEQUENCE</scope>
</reference>
<dbReference type="PANTHER" id="PTHR43542:SF1">
    <property type="entry name" value="METHYLTRANSFERASE"/>
    <property type="match status" value="1"/>
</dbReference>
<keyword evidence="1 3" id="KW-0489">Methyltransferase</keyword>
<evidence type="ECO:0000256" key="1">
    <source>
        <dbReference type="ARBA" id="ARBA00022603"/>
    </source>
</evidence>
<dbReference type="Gene3D" id="3.40.50.150">
    <property type="entry name" value="Vaccinia Virus protein VP39"/>
    <property type="match status" value="1"/>
</dbReference>
<dbReference type="PANTHER" id="PTHR43542">
    <property type="entry name" value="METHYLTRANSFERASE"/>
    <property type="match status" value="1"/>
</dbReference>
<dbReference type="NCBIfam" id="TIGR00095">
    <property type="entry name" value="16S rRNA (guanine(966)-N(2))-methyltransferase RsmD"/>
    <property type="match status" value="1"/>
</dbReference>
<name>A0A3B0YL29_9ZZZZ</name>
<dbReference type="AlphaFoldDB" id="A0A3B0YL29"/>
<dbReference type="InterPro" id="IPR029063">
    <property type="entry name" value="SAM-dependent_MTases_sf"/>
</dbReference>
<dbReference type="CDD" id="cd02440">
    <property type="entry name" value="AdoMet_MTases"/>
    <property type="match status" value="1"/>
</dbReference>
<dbReference type="GO" id="GO:0003676">
    <property type="term" value="F:nucleic acid binding"/>
    <property type="evidence" value="ECO:0007669"/>
    <property type="project" value="InterPro"/>
</dbReference>
<dbReference type="GO" id="GO:0052913">
    <property type="term" value="F:16S rRNA (guanine(966)-N(2))-methyltransferase activity"/>
    <property type="evidence" value="ECO:0007669"/>
    <property type="project" value="UniProtKB-EC"/>
</dbReference>
<dbReference type="InterPro" id="IPR002052">
    <property type="entry name" value="DNA_methylase_N6_adenine_CS"/>
</dbReference>
<evidence type="ECO:0000313" key="3">
    <source>
        <dbReference type="EMBL" id="VAW77340.1"/>
    </source>
</evidence>
<dbReference type="PROSITE" id="PS00092">
    <property type="entry name" value="N6_MTASE"/>
    <property type="match status" value="1"/>
</dbReference>
<sequence length="197" mass="21717">MKSTSNQVRIIAGRWRGSRLVFPDAEGLRPTSDRIRETLFNWVAGLIPGARCLDMFAGSGALGFEAASRGAEKVVLLEHNPLIVAALQNSRDRIDDGVIEIHATDAKTWVRRCDDSFDLVFLDPPFSDYGLLADSVSALVKSRCVKPGGRIYFELSRQVSLPDLPEDWVQEKAKIAGQVGYYLFRRSGNLASASDSD</sequence>
<accession>A0A3B0YL29</accession>
<dbReference type="EMBL" id="UOFN01000075">
    <property type="protein sequence ID" value="VAW77340.1"/>
    <property type="molecule type" value="Genomic_DNA"/>
</dbReference>
<evidence type="ECO:0000256" key="2">
    <source>
        <dbReference type="ARBA" id="ARBA00022679"/>
    </source>
</evidence>
<keyword evidence="2 3" id="KW-0808">Transferase</keyword>
<organism evidence="3">
    <name type="scientific">hydrothermal vent metagenome</name>
    <dbReference type="NCBI Taxonomy" id="652676"/>
    <lineage>
        <taxon>unclassified sequences</taxon>
        <taxon>metagenomes</taxon>
        <taxon>ecological metagenomes</taxon>
    </lineage>
</organism>
<gene>
    <name evidence="3" type="ORF">MNBD_GAMMA15-279</name>
</gene>
<dbReference type="EC" id="2.1.1.171" evidence="3"/>
<protein>
    <submittedName>
        <fullName evidence="3">16S rRNA (Guanine(966)-N(2))-methyltransferase</fullName>
        <ecNumber evidence="3">2.1.1.171</ecNumber>
    </submittedName>
</protein>